<protein>
    <submittedName>
        <fullName evidence="2">Uncharacterized protein</fullName>
    </submittedName>
</protein>
<evidence type="ECO:0000313" key="2">
    <source>
        <dbReference type="EMBL" id="SEK20326.1"/>
    </source>
</evidence>
<dbReference type="Proteomes" id="UP000183015">
    <property type="component" value="Unassembled WGS sequence"/>
</dbReference>
<dbReference type="AlphaFoldDB" id="A0A1H7F2E5"/>
<dbReference type="OrthoDB" id="3281997at2"/>
<gene>
    <name evidence="2" type="ORF">SAMN05414137_10157</name>
</gene>
<organism evidence="2 3">
    <name type="scientific">Streptacidiphilus jiangxiensis</name>
    <dbReference type="NCBI Taxonomy" id="235985"/>
    <lineage>
        <taxon>Bacteria</taxon>
        <taxon>Bacillati</taxon>
        <taxon>Actinomycetota</taxon>
        <taxon>Actinomycetes</taxon>
        <taxon>Kitasatosporales</taxon>
        <taxon>Streptomycetaceae</taxon>
        <taxon>Streptacidiphilus</taxon>
    </lineage>
</organism>
<feature type="signal peptide" evidence="1">
    <location>
        <begin position="1"/>
        <end position="28"/>
    </location>
</feature>
<dbReference type="STRING" id="235985.SAMN05414137_10157"/>
<proteinExistence type="predicted"/>
<reference evidence="3" key="1">
    <citation type="submission" date="2016-10" db="EMBL/GenBank/DDBJ databases">
        <authorList>
            <person name="Varghese N."/>
        </authorList>
    </citation>
    <scope>NUCLEOTIDE SEQUENCE [LARGE SCALE GENOMIC DNA]</scope>
    <source>
        <strain evidence="3">DSM 45096 / BCRC 16803 / CGMCC 4.1857 / CIP 109030 / JCM 12277 / KCTC 19219 / NBRC 100920 / 33214</strain>
    </source>
</reference>
<dbReference type="RefSeq" id="WP_042453602.1">
    <property type="nucleotide sequence ID" value="NZ_BBPN01000029.1"/>
</dbReference>
<name>A0A1H7F2E5_STRJI</name>
<dbReference type="EMBL" id="FOAZ01000001">
    <property type="protein sequence ID" value="SEK20326.1"/>
    <property type="molecule type" value="Genomic_DNA"/>
</dbReference>
<sequence>MRRIRRTLATAAALTPLLLTGVSTPASAASSSLTVDTLGRSGAKVATSGEVLSLTTGQSYQFTSGRALSLPAGRYGVVVDIWNSKDQTDTMGSQLVTVSGRTTTTIDARKGRPLSIRLDHAPANVQESYYAQLCIGSSPMGAGAWGSPGKFYVIPSSSSQVHLGYLASWGQPMTATDVYSVSGQTNGVPSTPTVTFKAASLASVHVQAKRGPEGTSDVDFSLQPLSTTNSCQNRLFQEFYRGAPPFAMTAHVSAGTWAVRSDEMDDATNADFGGVEADRQFQAGGHYAQGLYANTWGPVGSQPSTWYGRLDFQPDMFTDPTVAYAHEAAAKYTGTLVEGGKVVSSHSWTDMGPVPGSWEPHVSSKGWYTVNIAAQRYYPGIHYPAGMLSTASTVSVHYYINPAVNAYAPAYLTSFDPQGLGMDDQAAPKSSTRVTLWLDHQGGDQSIADHRGTVSSVKVWASFDGGVTWQAVSVTHTGGTWAALVPNAASGAVSLRSTVNDTDGSSATTTVYRAYAIG</sequence>
<feature type="chain" id="PRO_5010223899" evidence="1">
    <location>
        <begin position="29"/>
        <end position="518"/>
    </location>
</feature>
<evidence type="ECO:0000313" key="3">
    <source>
        <dbReference type="Proteomes" id="UP000183015"/>
    </source>
</evidence>
<evidence type="ECO:0000256" key="1">
    <source>
        <dbReference type="SAM" id="SignalP"/>
    </source>
</evidence>
<dbReference type="eggNOG" id="COG1404">
    <property type="taxonomic scope" value="Bacteria"/>
</dbReference>
<keyword evidence="3" id="KW-1185">Reference proteome</keyword>
<keyword evidence="1" id="KW-0732">Signal</keyword>
<accession>A0A1H7F2E5</accession>